<evidence type="ECO:0000313" key="4">
    <source>
        <dbReference type="Proteomes" id="UP001530293"/>
    </source>
</evidence>
<organism evidence="3 4">
    <name type="scientific">Discostella pseudostelligera</name>
    <dbReference type="NCBI Taxonomy" id="259834"/>
    <lineage>
        <taxon>Eukaryota</taxon>
        <taxon>Sar</taxon>
        <taxon>Stramenopiles</taxon>
        <taxon>Ochrophyta</taxon>
        <taxon>Bacillariophyta</taxon>
        <taxon>Coscinodiscophyceae</taxon>
        <taxon>Thalassiosirophycidae</taxon>
        <taxon>Stephanodiscales</taxon>
        <taxon>Stephanodiscaceae</taxon>
        <taxon>Discostella</taxon>
    </lineage>
</organism>
<name>A0ABD3MCD5_9STRA</name>
<accession>A0ABD3MCD5</accession>
<evidence type="ECO:0000313" key="3">
    <source>
        <dbReference type="EMBL" id="KAL3759847.1"/>
    </source>
</evidence>
<dbReference type="Proteomes" id="UP001530293">
    <property type="component" value="Unassembled WGS sequence"/>
</dbReference>
<dbReference type="InterPro" id="IPR044053">
    <property type="entry name" value="AsaB-like"/>
</dbReference>
<gene>
    <name evidence="3" type="ORF">ACHAWU_007591</name>
</gene>
<evidence type="ECO:0000256" key="2">
    <source>
        <dbReference type="SAM" id="MobiDB-lite"/>
    </source>
</evidence>
<reference evidence="3 4" key="1">
    <citation type="submission" date="2024-10" db="EMBL/GenBank/DDBJ databases">
        <title>Updated reference genomes for cyclostephanoid diatoms.</title>
        <authorList>
            <person name="Roberts W.R."/>
            <person name="Alverson A.J."/>
        </authorList>
    </citation>
    <scope>NUCLEOTIDE SEQUENCE [LARGE SCALE GENOMIC DNA]</scope>
    <source>
        <strain evidence="3 4">AJA232-27</strain>
    </source>
</reference>
<dbReference type="EMBL" id="JALLBG020000196">
    <property type="protein sequence ID" value="KAL3759847.1"/>
    <property type="molecule type" value="Genomic_DNA"/>
</dbReference>
<feature type="compositionally biased region" description="Low complexity" evidence="2">
    <location>
        <begin position="1"/>
        <end position="19"/>
    </location>
</feature>
<proteinExistence type="inferred from homology"/>
<dbReference type="PANTHER" id="PTHR34598:SF3">
    <property type="entry name" value="OXIDOREDUCTASE AN1597"/>
    <property type="match status" value="1"/>
</dbReference>
<sequence length="410" mass="45089">MSSLTTTGGGTVTDPGTSSWPSMQRPPIDSATSTESVPAIMNYVSPETTEISTRRDVGGSDDALVGAIWNPTLVRVANARLVQNSENRMNLCDNGFELWSDDPQGENINLIQDIDFCNQDQVIEEYYPVCERIVAEALSSKITSASSSPLAVVCAFDHNVRSSDRASVGEITKCKCKHSMENDGKGDAREGAAESITMPQVQNPAGIVHADYTKISAPRRLYDLSMPPKLNDVLRLKLHAESRNSLLDPTMVREALDGNRRYAFINFWRSIDTENPVKNPPLACVDPASTAVDDLRTFKIHYTDRIGENYFVCPPTSSCTNTSNRRQHSWYYYPDMTMREGLLLKQWDSMGGFACDGQTDGSSNTNGGKLNGGGLSTFSIHSAFIDPSFSTESPPRKSIEVRCVAIWETT</sequence>
<evidence type="ECO:0000256" key="1">
    <source>
        <dbReference type="ARBA" id="ARBA00023604"/>
    </source>
</evidence>
<feature type="region of interest" description="Disordered" evidence="2">
    <location>
        <begin position="1"/>
        <end position="36"/>
    </location>
</feature>
<dbReference type="NCBIfam" id="NF041278">
    <property type="entry name" value="CmcJ_NvfI_EfuI"/>
    <property type="match status" value="1"/>
</dbReference>
<keyword evidence="4" id="KW-1185">Reference proteome</keyword>
<comment type="caution">
    <text evidence="3">The sequence shown here is derived from an EMBL/GenBank/DDBJ whole genome shotgun (WGS) entry which is preliminary data.</text>
</comment>
<dbReference type="AlphaFoldDB" id="A0ABD3MCD5"/>
<protein>
    <submittedName>
        <fullName evidence="3">Uncharacterized protein</fullName>
    </submittedName>
</protein>
<comment type="similarity">
    <text evidence="1">Belongs to the asaB hydroxylase/desaturase family.</text>
</comment>
<dbReference type="PANTHER" id="PTHR34598">
    <property type="entry name" value="BLL6449 PROTEIN"/>
    <property type="match status" value="1"/>
</dbReference>